<protein>
    <recommendedName>
        <fullName evidence="6">WD40 repeat-containing protein</fullName>
    </recommendedName>
</protein>
<keyword evidence="1 3" id="KW-0853">WD repeat</keyword>
<dbReference type="InterPro" id="IPR027417">
    <property type="entry name" value="P-loop_NTPase"/>
</dbReference>
<dbReference type="Gene3D" id="2.130.10.10">
    <property type="entry name" value="YVTN repeat-like/Quinoprotein amine dehydrogenase"/>
    <property type="match status" value="4"/>
</dbReference>
<dbReference type="InterPro" id="IPR015943">
    <property type="entry name" value="WD40/YVTN_repeat-like_dom_sf"/>
</dbReference>
<dbReference type="InterPro" id="IPR001680">
    <property type="entry name" value="WD40_rpt"/>
</dbReference>
<dbReference type="Pfam" id="PF00400">
    <property type="entry name" value="WD40"/>
    <property type="match status" value="11"/>
</dbReference>
<feature type="repeat" description="WD" evidence="3">
    <location>
        <begin position="720"/>
        <end position="754"/>
    </location>
</feature>
<dbReference type="AlphaFoldDB" id="A0AA96YPG6"/>
<dbReference type="PROSITE" id="PS00678">
    <property type="entry name" value="WD_REPEATS_1"/>
    <property type="match status" value="1"/>
</dbReference>
<dbReference type="EMBL" id="CP053540">
    <property type="protein sequence ID" value="WOB43987.1"/>
    <property type="molecule type" value="Genomic_DNA"/>
</dbReference>
<dbReference type="CDD" id="cd00200">
    <property type="entry name" value="WD40"/>
    <property type="match status" value="2"/>
</dbReference>
<dbReference type="InterPro" id="IPR036322">
    <property type="entry name" value="WD40_repeat_dom_sf"/>
</dbReference>
<feature type="repeat" description="WD" evidence="3">
    <location>
        <begin position="1142"/>
        <end position="1177"/>
    </location>
</feature>
<sequence length="1213" mass="133201">MRYQVGGSLRASDPTYVVRQADEHLYQALIRGEFCYVLNSRQMGKSSLLQRTSARLQEAGRLCVYLDITQLGSENLTPLQWYRGIITILHHGVGLDGQLSLKQWRDDHADLSPVQQLHQFVEDVLADRSGQQPIVVLIDEIDSLLSLPFGVSDFFAWIRHCYNQRSHNPLFQQLSFALFGVATPSDLIDDKRRTPFNIGTAIELFGFQPDEVAPLIEGLVGIVSQPSAVVRAILGWTNGQPFLTQKLCHLVVQVALEAPSGKLALPPGTEALWIDQLVRSRILQHWESQDEPEHLKTIRDRLLINEQCASRLLGLYQQILQQETADTAIPLPQIPLPQIPLLPIPLPQPGAETPCEPAISNNPKPKIQNLPDSPEQTQLLLSGLVEKYNGILRVKNRIYRAVFDEAWVNTQLDRLRPYAQSLNAWVDSGFQDESRLLRGQALQAAVDWAQGKYLSDLDYQFLAASQGLDRRIMQQQLEAERLQEVEARLELERQSSRSQRRLLVGMSIALGVAVLSGLAALNAYQRSAVSEVRAIAAASEGSYASHQRLNALFQAIQARHKFQSLLFLDPTLRQDLDAKTDRVLAQAVQGADETNRLVGHQGGVLAVDQSADGEWIASGGTDRTVKLWKPDGTLVRTLSTSATPHGIRISPNGQYVATANVDGMVQLWTLDGSEGLTLKGHTAPVWNVSFSPDSRLLVSASGDRTLKLWRVADGSLVRTLTGYDAATWQAAFSPNGQQIVSGSTDGRLTFWTVDGTLIRTIQVSNAPVWSVAYSPNGQLIATGSGDSQIRLWSRAGRLSKTLAGHEAEVLQVRFSADGRTLASASADRTVKLWRSDGTPLRTFQGHQAVVRSVAIAADNQTIASASEDGQVKLWKPSSFSIPLIGLPEVAQQVAYKPQSPGEPLLLATISGTQVRFWRSDGALVNQFSLPERLNSGAFAPDGKTLALGSADTNLYLLDLQSRTTTALSGHTASIMSVQYSPDGRLIASVGDDGALRLWTRRADGSFAPHQAILAHPASRIWSVAFSPDGRQVATAAIDRTVKVWGLEPDGRLSPEPKLTLADHLGAVWGVAFSPDGTWLVSTGRDRTIRRWSRTGELLETVEVDGLGLSRVAISPDGQQVAVGNMGNTVTLWNRTTGRLFNLQGHNSGVRSIAFSPDGKTVVSGGEDRVAIIWNMDSLLDLDLMRYGCNWLRDYFKTHPTLNEGDRQLCRKFF</sequence>
<keyword evidence="4" id="KW-0175">Coiled coil</keyword>
<feature type="coiled-coil region" evidence="4">
    <location>
        <begin position="465"/>
        <end position="499"/>
    </location>
</feature>
<feature type="repeat" description="WD" evidence="3">
    <location>
        <begin position="802"/>
        <end position="833"/>
    </location>
</feature>
<evidence type="ECO:0008006" key="6">
    <source>
        <dbReference type="Google" id="ProtNLM"/>
    </source>
</evidence>
<dbReference type="PANTHER" id="PTHR19879:SF9">
    <property type="entry name" value="TRANSCRIPTION INITIATION FACTOR TFIID SUBUNIT 5"/>
    <property type="match status" value="1"/>
</dbReference>
<dbReference type="SUPFAM" id="SSF52540">
    <property type="entry name" value="P-loop containing nucleoside triphosphate hydrolases"/>
    <property type="match status" value="1"/>
</dbReference>
<feature type="repeat" description="WD" evidence="3">
    <location>
        <begin position="761"/>
        <end position="793"/>
    </location>
</feature>
<dbReference type="PANTHER" id="PTHR19879">
    <property type="entry name" value="TRANSCRIPTION INITIATION FACTOR TFIID"/>
    <property type="match status" value="1"/>
</dbReference>
<dbReference type="Pfam" id="PF14516">
    <property type="entry name" value="AAA_35"/>
    <property type="match status" value="1"/>
</dbReference>
<dbReference type="PRINTS" id="PR00320">
    <property type="entry name" value="GPROTEINBRPT"/>
</dbReference>
<keyword evidence="2" id="KW-0677">Repeat</keyword>
<dbReference type="SUPFAM" id="SSF50978">
    <property type="entry name" value="WD40 repeat-like"/>
    <property type="match status" value="2"/>
</dbReference>
<name>A0AA96YPG6_9CYAN</name>
<feature type="repeat" description="WD" evidence="3">
    <location>
        <begin position="597"/>
        <end position="629"/>
    </location>
</feature>
<organism evidence="5">
    <name type="scientific">Thermoleptolyngbya oregonensis NK1-22</name>
    <dbReference type="NCBI Taxonomy" id="2547457"/>
    <lineage>
        <taxon>Bacteria</taxon>
        <taxon>Bacillati</taxon>
        <taxon>Cyanobacteriota</taxon>
        <taxon>Cyanophyceae</taxon>
        <taxon>Oculatellales</taxon>
        <taxon>Oculatellaceae</taxon>
        <taxon>Thermoleptolyngbya</taxon>
    </lineage>
</organism>
<reference evidence="5" key="1">
    <citation type="submission" date="2020-05" db="EMBL/GenBank/DDBJ databases">
        <authorList>
            <person name="Zhu T."/>
            <person name="Keshari N."/>
            <person name="Lu X."/>
        </authorList>
    </citation>
    <scope>NUCLEOTIDE SEQUENCE</scope>
    <source>
        <strain evidence="5">NK1-22</strain>
    </source>
</reference>
<dbReference type="PROSITE" id="PS50294">
    <property type="entry name" value="WD_REPEATS_REGION"/>
    <property type="match status" value="10"/>
</dbReference>
<evidence type="ECO:0000256" key="1">
    <source>
        <dbReference type="ARBA" id="ARBA00022574"/>
    </source>
</evidence>
<evidence type="ECO:0000256" key="2">
    <source>
        <dbReference type="ARBA" id="ARBA00022737"/>
    </source>
</evidence>
<accession>A0AA96YPG6</accession>
<evidence type="ECO:0000313" key="5">
    <source>
        <dbReference type="EMBL" id="WOB43987.1"/>
    </source>
</evidence>
<dbReference type="SMART" id="SM00320">
    <property type="entry name" value="WD40"/>
    <property type="match status" value="13"/>
</dbReference>
<feature type="repeat" description="WD" evidence="3">
    <location>
        <begin position="967"/>
        <end position="998"/>
    </location>
</feature>
<dbReference type="InterPro" id="IPR019775">
    <property type="entry name" value="WD40_repeat_CS"/>
</dbReference>
<dbReference type="InterPro" id="IPR020472">
    <property type="entry name" value="WD40_PAC1"/>
</dbReference>
<proteinExistence type="predicted"/>
<gene>
    <name evidence="5" type="ORF">HNI00_13140</name>
</gene>
<dbReference type="Gene3D" id="3.40.50.300">
    <property type="entry name" value="P-loop containing nucleotide triphosphate hydrolases"/>
    <property type="match status" value="1"/>
</dbReference>
<feature type="repeat" description="WD" evidence="3">
    <location>
        <begin position="843"/>
        <end position="875"/>
    </location>
</feature>
<evidence type="ECO:0000256" key="4">
    <source>
        <dbReference type="SAM" id="Coils"/>
    </source>
</evidence>
<feature type="repeat" description="WD" evidence="3">
    <location>
        <begin position="647"/>
        <end position="678"/>
    </location>
</feature>
<feature type="repeat" description="WD" evidence="3">
    <location>
        <begin position="1013"/>
        <end position="1047"/>
    </location>
</feature>
<evidence type="ECO:0000256" key="3">
    <source>
        <dbReference type="PROSITE-ProRule" id="PRU00221"/>
    </source>
</evidence>
<dbReference type="PROSITE" id="PS50082">
    <property type="entry name" value="WD_REPEATS_2"/>
    <property type="match status" value="11"/>
</dbReference>
<feature type="repeat" description="WD" evidence="3">
    <location>
        <begin position="1060"/>
        <end position="1092"/>
    </location>
</feature>
<feature type="repeat" description="WD" evidence="3">
    <location>
        <begin position="678"/>
        <end position="719"/>
    </location>
</feature>
<dbReference type="RefSeq" id="WP_316786835.1">
    <property type="nucleotide sequence ID" value="NZ_CP053540.1"/>
</dbReference>
<dbReference type="KEGG" id="tog:HNI00_13140"/>